<proteinExistence type="predicted"/>
<reference evidence="3" key="1">
    <citation type="submission" date="2017-02" db="UniProtKB">
        <authorList>
            <consortium name="WormBaseParasite"/>
        </authorList>
    </citation>
    <scope>IDENTIFICATION</scope>
</reference>
<dbReference type="EMBL" id="UZAF01022293">
    <property type="protein sequence ID" value="VDO84348.1"/>
    <property type="molecule type" value="Genomic_DNA"/>
</dbReference>
<name>A0A0N4X829_HAEPC</name>
<reference evidence="1 2" key="2">
    <citation type="submission" date="2018-11" db="EMBL/GenBank/DDBJ databases">
        <authorList>
            <consortium name="Pathogen Informatics"/>
        </authorList>
    </citation>
    <scope>NUCLEOTIDE SEQUENCE [LARGE SCALE GENOMIC DNA]</scope>
    <source>
        <strain evidence="1 2">MHpl1</strain>
    </source>
</reference>
<protein>
    <submittedName>
        <fullName evidence="3">Transposase</fullName>
    </submittedName>
</protein>
<evidence type="ECO:0000313" key="2">
    <source>
        <dbReference type="Proteomes" id="UP000268014"/>
    </source>
</evidence>
<organism evidence="3">
    <name type="scientific">Haemonchus placei</name>
    <name type="common">Barber's pole worm</name>
    <dbReference type="NCBI Taxonomy" id="6290"/>
    <lineage>
        <taxon>Eukaryota</taxon>
        <taxon>Metazoa</taxon>
        <taxon>Ecdysozoa</taxon>
        <taxon>Nematoda</taxon>
        <taxon>Chromadorea</taxon>
        <taxon>Rhabditida</taxon>
        <taxon>Rhabditina</taxon>
        <taxon>Rhabditomorpha</taxon>
        <taxon>Strongyloidea</taxon>
        <taxon>Trichostrongylidae</taxon>
        <taxon>Haemonchus</taxon>
    </lineage>
</organism>
<sequence length="33" mass="3590">MWYLAGFDAVGPGVRSKRVRPVQSPSISSLATR</sequence>
<dbReference type="Proteomes" id="UP000268014">
    <property type="component" value="Unassembled WGS sequence"/>
</dbReference>
<evidence type="ECO:0000313" key="1">
    <source>
        <dbReference type="EMBL" id="VDO84348.1"/>
    </source>
</evidence>
<gene>
    <name evidence="1" type="ORF">HPLM_LOCUS20513</name>
</gene>
<keyword evidence="2" id="KW-1185">Reference proteome</keyword>
<evidence type="ECO:0000313" key="3">
    <source>
        <dbReference type="WBParaSite" id="HPLM_0002052101-mRNA-1"/>
    </source>
</evidence>
<accession>A0A0N4X829</accession>
<dbReference type="AlphaFoldDB" id="A0A0N4X829"/>
<dbReference type="WBParaSite" id="HPLM_0002052101-mRNA-1">
    <property type="protein sequence ID" value="HPLM_0002052101-mRNA-1"/>
    <property type="gene ID" value="HPLM_0002052101"/>
</dbReference>